<comment type="caution">
    <text evidence="11">The sequence shown here is derived from an EMBL/GenBank/DDBJ whole genome shotgun (WGS) entry which is preliminary data.</text>
</comment>
<evidence type="ECO:0000259" key="10">
    <source>
        <dbReference type="PROSITE" id="PS50102"/>
    </source>
</evidence>
<evidence type="ECO:0000256" key="5">
    <source>
        <dbReference type="ARBA" id="ARBA00022884"/>
    </source>
</evidence>
<dbReference type="InterPro" id="IPR034237">
    <property type="entry name" value="FOX1_RRM"/>
</dbReference>
<evidence type="ECO:0000256" key="6">
    <source>
        <dbReference type="ARBA" id="ARBA00023187"/>
    </source>
</evidence>
<evidence type="ECO:0000256" key="8">
    <source>
        <dbReference type="PROSITE-ProRule" id="PRU00176"/>
    </source>
</evidence>
<evidence type="ECO:0000256" key="1">
    <source>
        <dbReference type="ARBA" id="ARBA00004123"/>
    </source>
</evidence>
<feature type="domain" description="RRM" evidence="10">
    <location>
        <begin position="241"/>
        <end position="317"/>
    </location>
</feature>
<evidence type="ECO:0000256" key="7">
    <source>
        <dbReference type="ARBA" id="ARBA00023242"/>
    </source>
</evidence>
<dbReference type="GO" id="GO:0000381">
    <property type="term" value="P:regulation of alternative mRNA splicing, via spliceosome"/>
    <property type="evidence" value="ECO:0007669"/>
    <property type="project" value="InterPro"/>
</dbReference>
<feature type="compositionally biased region" description="Polar residues" evidence="9">
    <location>
        <begin position="47"/>
        <end position="57"/>
    </location>
</feature>
<reference evidence="11 12" key="1">
    <citation type="journal article" date="2019" name="Gigascience">
        <title>Whole-genome sequence of the oriental lung fluke Paragonimus westermani.</title>
        <authorList>
            <person name="Oey H."/>
            <person name="Zakrzewski M."/>
            <person name="Narain K."/>
            <person name="Devi K.R."/>
            <person name="Agatsuma T."/>
            <person name="Nawaratna S."/>
            <person name="Gobert G.N."/>
            <person name="Jones M.K."/>
            <person name="Ragan M.A."/>
            <person name="McManus D.P."/>
            <person name="Krause L."/>
        </authorList>
    </citation>
    <scope>NUCLEOTIDE SEQUENCE [LARGE SCALE GENOMIC DNA]</scope>
    <source>
        <strain evidence="11 12">IND2009</strain>
    </source>
</reference>
<evidence type="ECO:0000313" key="12">
    <source>
        <dbReference type="Proteomes" id="UP000324629"/>
    </source>
</evidence>
<dbReference type="GO" id="GO:0006397">
    <property type="term" value="P:mRNA processing"/>
    <property type="evidence" value="ECO:0007669"/>
    <property type="project" value="UniProtKB-KW"/>
</dbReference>
<dbReference type="AlphaFoldDB" id="A0A5J4NQN9"/>
<evidence type="ECO:0000256" key="9">
    <source>
        <dbReference type="SAM" id="MobiDB-lite"/>
    </source>
</evidence>
<dbReference type="GO" id="GO:0003729">
    <property type="term" value="F:mRNA binding"/>
    <property type="evidence" value="ECO:0007669"/>
    <property type="project" value="TreeGrafter"/>
</dbReference>
<feature type="region of interest" description="Disordered" evidence="9">
    <location>
        <begin position="46"/>
        <end position="65"/>
    </location>
</feature>
<dbReference type="EMBL" id="QNGE01001358">
    <property type="protein sequence ID" value="KAA3677749.1"/>
    <property type="molecule type" value="Genomic_DNA"/>
</dbReference>
<dbReference type="CDD" id="cd12407">
    <property type="entry name" value="RRM_FOX1_like"/>
    <property type="match status" value="1"/>
</dbReference>
<dbReference type="SUPFAM" id="SSF54928">
    <property type="entry name" value="RNA-binding domain, RBD"/>
    <property type="match status" value="1"/>
</dbReference>
<keyword evidence="7" id="KW-0539">Nucleus</keyword>
<dbReference type="InterPro" id="IPR012677">
    <property type="entry name" value="Nucleotide-bd_a/b_plait_sf"/>
</dbReference>
<evidence type="ECO:0000313" key="11">
    <source>
        <dbReference type="EMBL" id="KAA3677749.1"/>
    </source>
</evidence>
<dbReference type="GO" id="GO:0007399">
    <property type="term" value="P:nervous system development"/>
    <property type="evidence" value="ECO:0007669"/>
    <property type="project" value="InterPro"/>
</dbReference>
<dbReference type="FunFam" id="3.30.70.330:FF:000375">
    <property type="entry name" value="RNA binding fox-1 homolog 1"/>
    <property type="match status" value="1"/>
</dbReference>
<dbReference type="InterPro" id="IPR035979">
    <property type="entry name" value="RBD_domain_sf"/>
</dbReference>
<dbReference type="GO" id="GO:0005634">
    <property type="term" value="C:nucleus"/>
    <property type="evidence" value="ECO:0007669"/>
    <property type="project" value="UniProtKB-SubCell"/>
</dbReference>
<dbReference type="GO" id="GO:0008380">
    <property type="term" value="P:RNA splicing"/>
    <property type="evidence" value="ECO:0007669"/>
    <property type="project" value="UniProtKB-KW"/>
</dbReference>
<dbReference type="PROSITE" id="PS50102">
    <property type="entry name" value="RRM"/>
    <property type="match status" value="1"/>
</dbReference>
<dbReference type="Pfam" id="PF00076">
    <property type="entry name" value="RRM_1"/>
    <property type="match status" value="1"/>
</dbReference>
<gene>
    <name evidence="11" type="ORF">DEA37_0001611</name>
</gene>
<dbReference type="PANTHER" id="PTHR15597">
    <property type="entry name" value="ATAXIN 2-BINDING PROTEIN 1-RELATED"/>
    <property type="match status" value="1"/>
</dbReference>
<dbReference type="GO" id="GO:0005737">
    <property type="term" value="C:cytoplasm"/>
    <property type="evidence" value="ECO:0007669"/>
    <property type="project" value="UniProtKB-SubCell"/>
</dbReference>
<feature type="region of interest" description="Disordered" evidence="9">
    <location>
        <begin position="223"/>
        <end position="242"/>
    </location>
</feature>
<name>A0A5J4NQN9_9TREM</name>
<keyword evidence="5 8" id="KW-0694">RNA-binding</keyword>
<evidence type="ECO:0000256" key="2">
    <source>
        <dbReference type="ARBA" id="ARBA00004496"/>
    </source>
</evidence>
<sequence length="818" mass="87663">ASSNLNRPEDYEARIKAEDADKLEWNELDNEIWRLIRLSIGKPQIGSDWNNRSNRQGESWGRRSAREWHSISSKANETHLSIWDRTDLCPFNCNSLNYVTKAMSADACELTGMPPTYAENESDNKPSSPKGIFNYHEDANEIINDTSTSHNGMNLKRMSSNEYEDDVTYAKKVMVLSTPIATTSSSNITRLTDTTECSTLVTAPPTCTSLTGTNLKQTFTQQAQQKTQERTTNGLSGTSPRRLHVSNIPFRFREADLRSLLGPYGTIIDVEIIFNERGSKGFGFVTFATAADAERARESLNGQIVMGRKIEVNHATNRILTKKRNEGPGLLRGPTYSTSTSSLQSQVYQQLVNQGKTGLNTPTTAVSGAAAAMSVATAAINARFHGPGAHVTGFPAHLLTRQNAASTLSSLMVAQTQQQQLAMATPTSISTSQSQTSLPLIGYQTPQAQALLAAAVLESLNQSPGGMSTQLLKQTLAGTPYIVDPLLTATSTGQPASFCANSPNAVNLANAAAAAAAAAAVQSSMINPDLFGQNNQLKLQLLGQQLTGTHTSLANSTVTPVFRTNSTINTSLLGGLTGWTNPPATALPGDMTTTDARLWLSGVVNPALLTSPLMQFYQQQQQSPMKDLALASALRYAVNDNSSSWTNLYQPVVSVASSNTLSLTGKLGTNIINRSGANDDALTSTTYNTNSTVPRSGETIASTPSKALLTDAPGSSASSINSLSLDARFGPNPLPTNMNLVNDSQTISNLLNSSQTQPPQQTLLQTMTTHPDTSNTLWASNGGASILNNLNPSLNAFILNNSSGIYNRQTNLPRFTPF</sequence>
<organism evidence="11 12">
    <name type="scientific">Paragonimus westermani</name>
    <dbReference type="NCBI Taxonomy" id="34504"/>
    <lineage>
        <taxon>Eukaryota</taxon>
        <taxon>Metazoa</taxon>
        <taxon>Spiralia</taxon>
        <taxon>Lophotrochozoa</taxon>
        <taxon>Platyhelminthes</taxon>
        <taxon>Trematoda</taxon>
        <taxon>Digenea</taxon>
        <taxon>Plagiorchiida</taxon>
        <taxon>Troglotremata</taxon>
        <taxon>Troglotrematidae</taxon>
        <taxon>Paragonimus</taxon>
    </lineage>
</organism>
<dbReference type="InterPro" id="IPR047131">
    <property type="entry name" value="RBFOX1-like"/>
</dbReference>
<accession>A0A5J4NQN9</accession>
<evidence type="ECO:0000256" key="3">
    <source>
        <dbReference type="ARBA" id="ARBA00022490"/>
    </source>
</evidence>
<dbReference type="Proteomes" id="UP000324629">
    <property type="component" value="Unassembled WGS sequence"/>
</dbReference>
<feature type="non-terminal residue" evidence="11">
    <location>
        <position position="1"/>
    </location>
</feature>
<keyword evidence="3" id="KW-0963">Cytoplasm</keyword>
<evidence type="ECO:0000256" key="4">
    <source>
        <dbReference type="ARBA" id="ARBA00022664"/>
    </source>
</evidence>
<keyword evidence="12" id="KW-1185">Reference proteome</keyword>
<dbReference type="InterPro" id="IPR000504">
    <property type="entry name" value="RRM_dom"/>
</dbReference>
<dbReference type="PANTHER" id="PTHR15597:SF22">
    <property type="entry name" value="RNA-BINDING FOX PROTEIN 1, ISOFORM H"/>
    <property type="match status" value="1"/>
</dbReference>
<dbReference type="Gene3D" id="3.30.70.330">
    <property type="match status" value="1"/>
</dbReference>
<dbReference type="SMART" id="SM00360">
    <property type="entry name" value="RRM"/>
    <property type="match status" value="1"/>
</dbReference>
<feature type="compositionally biased region" description="Low complexity" evidence="9">
    <location>
        <begin position="223"/>
        <end position="232"/>
    </location>
</feature>
<keyword evidence="6" id="KW-0508">mRNA splicing</keyword>
<keyword evidence="4" id="KW-0507">mRNA processing</keyword>
<protein>
    <recommendedName>
        <fullName evidence="10">RRM domain-containing protein</fullName>
    </recommendedName>
</protein>
<comment type="subcellular location">
    <subcellularLocation>
        <location evidence="2">Cytoplasm</location>
    </subcellularLocation>
    <subcellularLocation>
        <location evidence="1">Nucleus</location>
    </subcellularLocation>
</comment>
<proteinExistence type="predicted"/>